<dbReference type="RefSeq" id="WP_317722365.1">
    <property type="nucleotide sequence ID" value="NZ_JAWLVK010000018.1"/>
</dbReference>
<dbReference type="EMBL" id="JAWLVV010000017">
    <property type="protein sequence ID" value="MDV7292374.1"/>
    <property type="molecule type" value="Genomic_DNA"/>
</dbReference>
<dbReference type="AlphaFoldDB" id="A0AAE4VEY3"/>
<evidence type="ECO:0000313" key="2">
    <source>
        <dbReference type="Proteomes" id="UP001186041"/>
    </source>
</evidence>
<organism evidence="1 2">
    <name type="scientific">Mycolicibacterium fortuitum</name>
    <name type="common">Mycobacterium fortuitum</name>
    <dbReference type="NCBI Taxonomy" id="1766"/>
    <lineage>
        <taxon>Bacteria</taxon>
        <taxon>Bacillati</taxon>
        <taxon>Actinomycetota</taxon>
        <taxon>Actinomycetes</taxon>
        <taxon>Mycobacteriales</taxon>
        <taxon>Mycobacteriaceae</taxon>
        <taxon>Mycolicibacterium</taxon>
    </lineage>
</organism>
<dbReference type="Proteomes" id="UP001186041">
    <property type="component" value="Unassembled WGS sequence"/>
</dbReference>
<gene>
    <name evidence="1" type="ORF">R4485_19565</name>
</gene>
<accession>A0AAE4VEY3</accession>
<protein>
    <submittedName>
        <fullName evidence="1">Uncharacterized protein</fullName>
    </submittedName>
</protein>
<proteinExistence type="predicted"/>
<comment type="caution">
    <text evidence="1">The sequence shown here is derived from an EMBL/GenBank/DDBJ whole genome shotgun (WGS) entry which is preliminary data.</text>
</comment>
<evidence type="ECO:0000313" key="1">
    <source>
        <dbReference type="EMBL" id="MDV7292374.1"/>
    </source>
</evidence>
<sequence length="122" mass="13584">MSARDPLVEFVERGRAAEAAAGQAVSEAWQSQDWVGSVQAGTAVEVRTATGEWIEAVADSAIEGTHDGRRRIHDFPVIWIRINDARLPWPVPDVRRPERDRRTGELAAEIAERSAELNERLT</sequence>
<name>A0AAE4VEY3_MYCFO</name>
<reference evidence="1" key="1">
    <citation type="submission" date="2023-10" db="EMBL/GenBank/DDBJ databases">
        <title>Mycolicibacterium fortuitum clinical isolates causing pulmonary infections in humans.</title>
        <authorList>
            <person name="Mejia-Ponce P.M."/>
            <person name="Zenteno-Cuevas R."/>
            <person name="Licona-Cassani C."/>
        </authorList>
    </citation>
    <scope>NUCLEOTIDE SEQUENCE</scope>
    <source>
        <strain evidence="1">M8</strain>
    </source>
</reference>